<accession>A0A1C7E6L5</accession>
<evidence type="ECO:0000313" key="1">
    <source>
        <dbReference type="EMBL" id="ANU19369.1"/>
    </source>
</evidence>
<dbReference type="AlphaFoldDB" id="A0A1C7E6L5"/>
<proteinExistence type="predicted"/>
<organism evidence="1 2">
    <name type="scientific">Planococcus plakortidis</name>
    <dbReference type="NCBI Taxonomy" id="1038856"/>
    <lineage>
        <taxon>Bacteria</taxon>
        <taxon>Bacillati</taxon>
        <taxon>Bacillota</taxon>
        <taxon>Bacilli</taxon>
        <taxon>Bacillales</taxon>
        <taxon>Caryophanaceae</taxon>
        <taxon>Planococcus</taxon>
    </lineage>
</organism>
<reference evidence="1" key="1">
    <citation type="submission" date="2016-10" db="EMBL/GenBank/DDBJ databases">
        <authorList>
            <person name="See-Too W.S."/>
        </authorList>
    </citation>
    <scope>NUCLEOTIDE SEQUENCE [LARGE SCALE GENOMIC DNA]</scope>
    <source>
        <strain evidence="1">DSM 23997</strain>
    </source>
</reference>
<gene>
    <name evidence="1" type="ORF">BBI15_03675</name>
</gene>
<dbReference type="Proteomes" id="UP000092650">
    <property type="component" value="Chromosome"/>
</dbReference>
<protein>
    <submittedName>
        <fullName evidence="1">Uncharacterized protein</fullName>
    </submittedName>
</protein>
<dbReference type="KEGG" id="ppla:BBI15_03675"/>
<dbReference type="EMBL" id="CP016539">
    <property type="protein sequence ID" value="ANU19369.1"/>
    <property type="molecule type" value="Genomic_DNA"/>
</dbReference>
<sequence length="147" mass="17488">MKRNMHYELTSMADTPETFSYADDYAFWILMIEHFFGYADSFEIQCWKEETAKFEDIINELPNVEHDDGHLLIANGQLNEKAKEFILTRSLDANRRLKWFSVFLERQGETLFSSEHYGMELIGYELNLEQIAFLEKVLPGDVRKFEW</sequence>
<dbReference type="OrthoDB" id="2058201at2"/>
<evidence type="ECO:0000313" key="2">
    <source>
        <dbReference type="Proteomes" id="UP000092650"/>
    </source>
</evidence>
<dbReference type="STRING" id="1038856.BBI15_03675"/>
<dbReference type="RefSeq" id="WP_068869120.1">
    <property type="nucleotide sequence ID" value="NZ_CP016539.2"/>
</dbReference>
<keyword evidence="2" id="KW-1185">Reference proteome</keyword>
<name>A0A1C7E6L5_9BACL</name>